<comment type="subcellular location">
    <subcellularLocation>
        <location evidence="6">Cell membrane</location>
        <topology evidence="6">Multi-pass membrane protein</topology>
    </subcellularLocation>
    <subcellularLocation>
        <location evidence="1">Membrane</location>
        <topology evidence="1">Multi-pass membrane protein</topology>
    </subcellularLocation>
</comment>
<evidence type="ECO:0000256" key="6">
    <source>
        <dbReference type="RuleBase" id="RU003376"/>
    </source>
</evidence>
<accession>A0ABT2PN79</accession>
<evidence type="ECO:0000256" key="4">
    <source>
        <dbReference type="ARBA" id="ARBA00022989"/>
    </source>
</evidence>
<dbReference type="Gene3D" id="1.20.120.80">
    <property type="entry name" value="Cytochrome c oxidase, subunit III, four-helix bundle"/>
    <property type="match status" value="1"/>
</dbReference>
<keyword evidence="4 7" id="KW-1133">Transmembrane helix</keyword>
<dbReference type="PROSITE" id="PS50253">
    <property type="entry name" value="COX3"/>
    <property type="match status" value="1"/>
</dbReference>
<keyword evidence="5 7" id="KW-0472">Membrane</keyword>
<sequence>MNSTTLPRPSAIQARGLDPRLDIASPAAGIGLWVFMGTAGTLFLLFIAAYLMRMEGDDWSSLAMPWQLWLSTALLVAGSAAMQWSYGSARRGRWREARGRLWAGGACAWAFLGVQLWAWQVLSAGHVVLASNPAASFFYLLTALHGLHVAGGLIAWSVTATGLWRQAAPVRAQQRIRLCARYWHFLLLIWMALFATLAGLTPQVVRFICGTA</sequence>
<feature type="transmembrane region" description="Helical" evidence="7">
    <location>
        <begin position="138"/>
        <end position="164"/>
    </location>
</feature>
<evidence type="ECO:0000256" key="2">
    <source>
        <dbReference type="ARBA" id="ARBA00010581"/>
    </source>
</evidence>
<reference evidence="9 10" key="1">
    <citation type="submission" date="2022-09" db="EMBL/GenBank/DDBJ databases">
        <title>Draft genome of isolate Be4.</title>
        <authorList>
            <person name="Sanchez-Castro I."/>
            <person name="Martinez-Rodriguez P."/>
            <person name="Descostes M."/>
            <person name="Merroun M."/>
        </authorList>
    </citation>
    <scope>NUCLEOTIDE SEQUENCE [LARGE SCALE GENOMIC DNA]</scope>
    <source>
        <strain evidence="9 10">Be4</strain>
    </source>
</reference>
<evidence type="ECO:0000256" key="7">
    <source>
        <dbReference type="SAM" id="Phobius"/>
    </source>
</evidence>
<dbReference type="RefSeq" id="WP_261501177.1">
    <property type="nucleotide sequence ID" value="NZ_JAODYH010000007.1"/>
</dbReference>
<evidence type="ECO:0000256" key="3">
    <source>
        <dbReference type="ARBA" id="ARBA00022692"/>
    </source>
</evidence>
<comment type="similarity">
    <text evidence="2 6">Belongs to the cytochrome c oxidase subunit 3 family.</text>
</comment>
<proteinExistence type="inferred from homology"/>
<feature type="domain" description="Heme-copper oxidase subunit III family profile" evidence="8">
    <location>
        <begin position="30"/>
        <end position="202"/>
    </location>
</feature>
<evidence type="ECO:0000259" key="8">
    <source>
        <dbReference type="PROSITE" id="PS50253"/>
    </source>
</evidence>
<dbReference type="PANTHER" id="PTHR11403:SF10">
    <property type="entry name" value="CYTOCHROME C OXIDASE"/>
    <property type="match status" value="1"/>
</dbReference>
<gene>
    <name evidence="9" type="ORF">N0K08_14900</name>
</gene>
<dbReference type="CDD" id="cd02865">
    <property type="entry name" value="Heme_Cu_Oxidase_III_2"/>
    <property type="match status" value="1"/>
</dbReference>
<feature type="transmembrane region" description="Helical" evidence="7">
    <location>
        <begin position="185"/>
        <end position="205"/>
    </location>
</feature>
<dbReference type="InterPro" id="IPR013833">
    <property type="entry name" value="Cyt_c_oxidase_su3_a-hlx"/>
</dbReference>
<evidence type="ECO:0000313" key="9">
    <source>
        <dbReference type="EMBL" id="MCT9811932.1"/>
    </source>
</evidence>
<dbReference type="EMBL" id="JAODYH010000007">
    <property type="protein sequence ID" value="MCT9811932.1"/>
    <property type="molecule type" value="Genomic_DNA"/>
</dbReference>
<organism evidence="9 10">
    <name type="scientific">Acidovorax bellezanensis</name>
    <dbReference type="NCBI Taxonomy" id="2976702"/>
    <lineage>
        <taxon>Bacteria</taxon>
        <taxon>Pseudomonadati</taxon>
        <taxon>Pseudomonadota</taxon>
        <taxon>Betaproteobacteria</taxon>
        <taxon>Burkholderiales</taxon>
        <taxon>Comamonadaceae</taxon>
        <taxon>Acidovorax</taxon>
    </lineage>
</organism>
<dbReference type="InterPro" id="IPR000298">
    <property type="entry name" value="Cyt_c_oxidase-like_su3"/>
</dbReference>
<dbReference type="Pfam" id="PF00510">
    <property type="entry name" value="COX3"/>
    <property type="match status" value="1"/>
</dbReference>
<dbReference type="SUPFAM" id="SSF81452">
    <property type="entry name" value="Cytochrome c oxidase subunit III-like"/>
    <property type="match status" value="1"/>
</dbReference>
<feature type="transmembrane region" description="Helical" evidence="7">
    <location>
        <begin position="99"/>
        <end position="118"/>
    </location>
</feature>
<feature type="transmembrane region" description="Helical" evidence="7">
    <location>
        <begin position="30"/>
        <end position="51"/>
    </location>
</feature>
<name>A0ABT2PN79_9BURK</name>
<evidence type="ECO:0000256" key="5">
    <source>
        <dbReference type="ARBA" id="ARBA00023136"/>
    </source>
</evidence>
<evidence type="ECO:0000256" key="1">
    <source>
        <dbReference type="ARBA" id="ARBA00004141"/>
    </source>
</evidence>
<dbReference type="Proteomes" id="UP001525968">
    <property type="component" value="Unassembled WGS sequence"/>
</dbReference>
<dbReference type="InterPro" id="IPR035973">
    <property type="entry name" value="Cyt_c_oxidase_su3-like_sf"/>
</dbReference>
<comment type="caution">
    <text evidence="9">The sequence shown here is derived from an EMBL/GenBank/DDBJ whole genome shotgun (WGS) entry which is preliminary data.</text>
</comment>
<evidence type="ECO:0000313" key="10">
    <source>
        <dbReference type="Proteomes" id="UP001525968"/>
    </source>
</evidence>
<keyword evidence="10" id="KW-1185">Reference proteome</keyword>
<feature type="transmembrane region" description="Helical" evidence="7">
    <location>
        <begin position="66"/>
        <end position="87"/>
    </location>
</feature>
<protein>
    <submittedName>
        <fullName evidence="9">Cytochrome c oxidase subunit 3</fullName>
    </submittedName>
</protein>
<keyword evidence="3 6" id="KW-0812">Transmembrane</keyword>
<dbReference type="InterPro" id="IPR024791">
    <property type="entry name" value="Cyt_c/ubiquinol_Oxase_su3"/>
</dbReference>
<dbReference type="PANTHER" id="PTHR11403">
    <property type="entry name" value="CYTOCHROME C OXIDASE SUBUNIT III"/>
    <property type="match status" value="1"/>
</dbReference>